<feature type="transmembrane region" description="Helical" evidence="1">
    <location>
        <begin position="99"/>
        <end position="122"/>
    </location>
</feature>
<feature type="transmembrane region" description="Helical" evidence="1">
    <location>
        <begin position="128"/>
        <end position="149"/>
    </location>
</feature>
<evidence type="ECO:0000256" key="1">
    <source>
        <dbReference type="SAM" id="Phobius"/>
    </source>
</evidence>
<reference evidence="3 4" key="1">
    <citation type="submission" date="2018-08" db="EMBL/GenBank/DDBJ databases">
        <title>Thalassotalea euphylliae genome.</title>
        <authorList>
            <person name="Summers S."/>
            <person name="Rice S.A."/>
            <person name="Freckelton M.L."/>
            <person name="Nedved B.T."/>
            <person name="Hadfield M.G."/>
        </authorList>
    </citation>
    <scope>NUCLEOTIDE SEQUENCE [LARGE SCALE GENOMIC DNA]</scope>
    <source>
        <strain evidence="3 4">H2</strain>
    </source>
</reference>
<protein>
    <submittedName>
        <fullName evidence="3">Helix-turn-helix domain-containing protein</fullName>
    </submittedName>
</protein>
<dbReference type="CDD" id="cd00093">
    <property type="entry name" value="HTH_XRE"/>
    <property type="match status" value="1"/>
</dbReference>
<evidence type="ECO:0000259" key="2">
    <source>
        <dbReference type="PROSITE" id="PS50943"/>
    </source>
</evidence>
<feature type="transmembrane region" description="Helical" evidence="1">
    <location>
        <begin position="181"/>
        <end position="201"/>
    </location>
</feature>
<dbReference type="GO" id="GO:0003677">
    <property type="term" value="F:DNA binding"/>
    <property type="evidence" value="ECO:0007669"/>
    <property type="project" value="InterPro"/>
</dbReference>
<dbReference type="InterPro" id="IPR010982">
    <property type="entry name" value="Lambda_DNA-bd_dom_sf"/>
</dbReference>
<dbReference type="OrthoDB" id="21915at2"/>
<sequence length="252" mass="27628">MHGTSVALYKAQTGCCKNNPENSIRPRYFRKENGWSQDVLAKASGLSLRTIQRLEKDGNASSETLLSVAAALNKPQNELLHISEQIETLWKWRSIMQNVIALIVIIGAIGMLFVLGGELGMFADHYSALFLTLFTYACTVVAFGPHGFIKSITGLKYLFSENVPASSYTIHLAYIYKKQLVFNYAGSFIAFITGAIAILSNQVSIESLAAFNTAWAVCILIVLYAAIVAEGVFRPLIAKLDATQLIAEIKPN</sequence>
<dbReference type="Proteomes" id="UP000256999">
    <property type="component" value="Unassembled WGS sequence"/>
</dbReference>
<feature type="domain" description="HTH cro/C1-type" evidence="2">
    <location>
        <begin position="27"/>
        <end position="79"/>
    </location>
</feature>
<dbReference type="AlphaFoldDB" id="A0A3E0UB05"/>
<dbReference type="EMBL" id="QUOV01000001">
    <property type="protein sequence ID" value="REL34059.1"/>
    <property type="molecule type" value="Genomic_DNA"/>
</dbReference>
<name>A0A3E0UB05_9GAMM</name>
<accession>A0A3E0UB05</accession>
<keyword evidence="1" id="KW-0812">Transmembrane</keyword>
<feature type="transmembrane region" description="Helical" evidence="1">
    <location>
        <begin position="213"/>
        <end position="233"/>
    </location>
</feature>
<evidence type="ECO:0000313" key="4">
    <source>
        <dbReference type="Proteomes" id="UP000256999"/>
    </source>
</evidence>
<gene>
    <name evidence="3" type="ORF">DXX92_01095</name>
</gene>
<dbReference type="Pfam" id="PF01381">
    <property type="entry name" value="HTH_3"/>
    <property type="match status" value="1"/>
</dbReference>
<comment type="caution">
    <text evidence="3">The sequence shown here is derived from an EMBL/GenBank/DDBJ whole genome shotgun (WGS) entry which is preliminary data.</text>
</comment>
<dbReference type="PROSITE" id="PS50943">
    <property type="entry name" value="HTH_CROC1"/>
    <property type="match status" value="1"/>
</dbReference>
<dbReference type="Gene3D" id="1.10.260.40">
    <property type="entry name" value="lambda repressor-like DNA-binding domains"/>
    <property type="match status" value="1"/>
</dbReference>
<organism evidence="3 4">
    <name type="scientific">Thalassotalea euphylliae</name>
    <dbReference type="NCBI Taxonomy" id="1655234"/>
    <lineage>
        <taxon>Bacteria</taxon>
        <taxon>Pseudomonadati</taxon>
        <taxon>Pseudomonadota</taxon>
        <taxon>Gammaproteobacteria</taxon>
        <taxon>Alteromonadales</taxon>
        <taxon>Colwelliaceae</taxon>
        <taxon>Thalassotalea</taxon>
    </lineage>
</organism>
<evidence type="ECO:0000313" key="3">
    <source>
        <dbReference type="EMBL" id="REL34059.1"/>
    </source>
</evidence>
<dbReference type="SMART" id="SM00530">
    <property type="entry name" value="HTH_XRE"/>
    <property type="match status" value="1"/>
</dbReference>
<keyword evidence="1" id="KW-0472">Membrane</keyword>
<dbReference type="SUPFAM" id="SSF47413">
    <property type="entry name" value="lambda repressor-like DNA-binding domains"/>
    <property type="match status" value="1"/>
</dbReference>
<keyword evidence="1" id="KW-1133">Transmembrane helix</keyword>
<proteinExistence type="predicted"/>
<dbReference type="InterPro" id="IPR001387">
    <property type="entry name" value="Cro/C1-type_HTH"/>
</dbReference>